<dbReference type="Pfam" id="PF00535">
    <property type="entry name" value="Glycos_transf_2"/>
    <property type="match status" value="1"/>
</dbReference>
<dbReference type="SUPFAM" id="SSF53448">
    <property type="entry name" value="Nucleotide-diphospho-sugar transferases"/>
    <property type="match status" value="1"/>
</dbReference>
<dbReference type="CDD" id="cd04196">
    <property type="entry name" value="GT_2_like_d"/>
    <property type="match status" value="1"/>
</dbReference>
<dbReference type="InterPro" id="IPR050834">
    <property type="entry name" value="Glycosyltransf_2"/>
</dbReference>
<dbReference type="Proteomes" id="UP000663903">
    <property type="component" value="Chromosome"/>
</dbReference>
<dbReference type="PANTHER" id="PTHR43685:SF2">
    <property type="entry name" value="GLYCOSYLTRANSFERASE 2-LIKE DOMAIN-CONTAINING PROTEIN"/>
    <property type="match status" value="1"/>
</dbReference>
<dbReference type="KEGG" id="otd:J1M35_18805"/>
<feature type="domain" description="Glycosyltransferase 2-like" evidence="1">
    <location>
        <begin position="15"/>
        <end position="125"/>
    </location>
</feature>
<name>A0A975CHK5_9BURK</name>
<dbReference type="AlphaFoldDB" id="A0A975CHK5"/>
<dbReference type="InterPro" id="IPR001173">
    <property type="entry name" value="Glyco_trans_2-like"/>
</dbReference>
<evidence type="ECO:0000313" key="3">
    <source>
        <dbReference type="Proteomes" id="UP000663903"/>
    </source>
</evidence>
<sequence length="326" mass="36012">MHAPPLAMTAPLIDVLLATYNGARYLAPQLDSLLGQTHQHFRLLVSDDGSTDATLDILHGYRAAFGERLVLLPNPSTGAGVVRNFERLMHASLADGQARWAASCDQDDVWLPGKLAAQGAEMQRIESQAGAQTPCLVHGDLTVVNERLQVISPSFAAYQRTDPAAATALSLLSVNQVTGCAMMVNRTLLRMALPLPPEAIMHDWWCALISGSGRRSYLPRPLLLYRQHGANQVGARDRGLRSRLLRLGRDGAGVALRVRRLGQGTQAQAQALQQRLRALGLDDAYVARYLAWRKMPLPRRLAAYRNYYVGPELDRLSRCLLWHERS</sequence>
<dbReference type="Gene3D" id="3.90.550.10">
    <property type="entry name" value="Spore Coat Polysaccharide Biosynthesis Protein SpsA, Chain A"/>
    <property type="match status" value="1"/>
</dbReference>
<dbReference type="EMBL" id="CP071796">
    <property type="protein sequence ID" value="QTD45052.1"/>
    <property type="molecule type" value="Genomic_DNA"/>
</dbReference>
<dbReference type="InterPro" id="IPR029044">
    <property type="entry name" value="Nucleotide-diphossugar_trans"/>
</dbReference>
<accession>A0A975CHK5</accession>
<proteinExistence type="predicted"/>
<evidence type="ECO:0000259" key="1">
    <source>
        <dbReference type="Pfam" id="PF00535"/>
    </source>
</evidence>
<reference evidence="2" key="1">
    <citation type="submission" date="2021-03" db="EMBL/GenBank/DDBJ databases">
        <title>Ottowia sp. 27C isolated from the cloaca of a Giant Asian pond turtle (Heosemys grandis).</title>
        <authorList>
            <person name="Spergser J."/>
            <person name="Busse H.-J."/>
        </authorList>
    </citation>
    <scope>NUCLEOTIDE SEQUENCE</scope>
    <source>
        <strain evidence="2">27C</strain>
    </source>
</reference>
<gene>
    <name evidence="2" type="ORF">J1M35_18805</name>
</gene>
<keyword evidence="3" id="KW-1185">Reference proteome</keyword>
<organism evidence="2 3">
    <name type="scientific">Ottowia testudinis</name>
    <dbReference type="NCBI Taxonomy" id="2816950"/>
    <lineage>
        <taxon>Bacteria</taxon>
        <taxon>Pseudomonadati</taxon>
        <taxon>Pseudomonadota</taxon>
        <taxon>Betaproteobacteria</taxon>
        <taxon>Burkholderiales</taxon>
        <taxon>Comamonadaceae</taxon>
        <taxon>Ottowia</taxon>
    </lineage>
</organism>
<dbReference type="PANTHER" id="PTHR43685">
    <property type="entry name" value="GLYCOSYLTRANSFERASE"/>
    <property type="match status" value="1"/>
</dbReference>
<evidence type="ECO:0000313" key="2">
    <source>
        <dbReference type="EMBL" id="QTD45052.1"/>
    </source>
</evidence>
<protein>
    <submittedName>
        <fullName evidence="2">Glycosyltransferase family 2 protein</fullName>
    </submittedName>
</protein>